<evidence type="ECO:0000259" key="1">
    <source>
        <dbReference type="Pfam" id="PF10022"/>
    </source>
</evidence>
<organism evidence="2 3">
    <name type="scientific">Echinicola pacifica</name>
    <dbReference type="NCBI Taxonomy" id="346377"/>
    <lineage>
        <taxon>Bacteria</taxon>
        <taxon>Pseudomonadati</taxon>
        <taxon>Bacteroidota</taxon>
        <taxon>Cytophagia</taxon>
        <taxon>Cytophagales</taxon>
        <taxon>Cyclobacteriaceae</taxon>
        <taxon>Echinicola</taxon>
    </lineage>
</organism>
<evidence type="ECO:0000313" key="3">
    <source>
        <dbReference type="Proteomes" id="UP000619457"/>
    </source>
</evidence>
<dbReference type="Proteomes" id="UP000619457">
    <property type="component" value="Unassembled WGS sequence"/>
</dbReference>
<dbReference type="InterPro" id="IPR016624">
    <property type="entry name" value="UCP014753"/>
</dbReference>
<name>A0A918PYV3_9BACT</name>
<protein>
    <recommendedName>
        <fullName evidence="1">DUF2264 domain-containing protein</fullName>
    </recommendedName>
</protein>
<dbReference type="PANTHER" id="PTHR35339">
    <property type="entry name" value="LINALOOL DEHYDRATASE_ISOMERASE DOMAIN-CONTAINING PROTEIN"/>
    <property type="match status" value="1"/>
</dbReference>
<dbReference type="RefSeq" id="WP_018472982.1">
    <property type="nucleotide sequence ID" value="NZ_BMWX01000003.1"/>
</dbReference>
<dbReference type="PANTHER" id="PTHR35339:SF3">
    <property type="entry name" value="DUF2264 DOMAIN-CONTAINING PROTEIN"/>
    <property type="match status" value="1"/>
</dbReference>
<dbReference type="InterPro" id="IPR049349">
    <property type="entry name" value="DUF2264_N"/>
</dbReference>
<keyword evidence="3" id="KW-1185">Reference proteome</keyword>
<gene>
    <name evidence="2" type="ORF">GCM10007049_21060</name>
</gene>
<proteinExistence type="predicted"/>
<feature type="domain" description="DUF2264" evidence="1">
    <location>
        <begin position="38"/>
        <end position="398"/>
    </location>
</feature>
<dbReference type="PIRSF" id="PIRSF014753">
    <property type="entry name" value="UCP014753"/>
    <property type="match status" value="1"/>
</dbReference>
<dbReference type="EMBL" id="BMWX01000003">
    <property type="protein sequence ID" value="GGZ27956.1"/>
    <property type="molecule type" value="Genomic_DNA"/>
</dbReference>
<reference evidence="2" key="2">
    <citation type="submission" date="2020-09" db="EMBL/GenBank/DDBJ databases">
        <authorList>
            <person name="Sun Q."/>
            <person name="Kim S."/>
        </authorList>
    </citation>
    <scope>NUCLEOTIDE SEQUENCE</scope>
    <source>
        <strain evidence="2">KCTC 12368</strain>
    </source>
</reference>
<sequence>MNRRSFVKFIPAMGAIGSLVPHTLRAEESSSKALRSDQREYWANTLYKIAYPVLTAMSEEKLISTMPVETPSDPYGGRKDVTHLEALGRTLAGLAPWLNLPEQDTKEGEMRKELAEKARLSIAAGVNPDSPDYLNWTKGAQPLVDGAFLVHGIMRAPEALWAPLPDKVKQQFIQEIKNQKEAIPPYYNNWLLFGAMLDAFLFFAGDQGDFMRIDFAVKKHDEWYVGDGWYGDGKDFHMDYYNGYVIQPMMQQILKIAAEKRKSYQELYEKVQKRMIRFAEQQERLISPEGTYPPIGRSITYRVGAFQPLAEVALQDSLPEHVSRGQVRAALGAIINRQFEAPGTYDENGWLQIGFCGHQPEMGDRYISTGSLYLCTLGFLPLGLPETHAFWTNEAEDWTAKKAWAGVTVPADHAISF</sequence>
<accession>A0A918PYV3</accession>
<dbReference type="AlphaFoldDB" id="A0A918PYV3"/>
<comment type="caution">
    <text evidence="2">The sequence shown here is derived from an EMBL/GenBank/DDBJ whole genome shotgun (WGS) entry which is preliminary data.</text>
</comment>
<evidence type="ECO:0000313" key="2">
    <source>
        <dbReference type="EMBL" id="GGZ27956.1"/>
    </source>
</evidence>
<dbReference type="Pfam" id="PF10022">
    <property type="entry name" value="DUF2264"/>
    <property type="match status" value="1"/>
</dbReference>
<reference evidence="2" key="1">
    <citation type="journal article" date="2014" name="Int. J. Syst. Evol. Microbiol.">
        <title>Complete genome sequence of Corynebacterium casei LMG S-19264T (=DSM 44701T), isolated from a smear-ripened cheese.</title>
        <authorList>
            <consortium name="US DOE Joint Genome Institute (JGI-PGF)"/>
            <person name="Walter F."/>
            <person name="Albersmeier A."/>
            <person name="Kalinowski J."/>
            <person name="Ruckert C."/>
        </authorList>
    </citation>
    <scope>NUCLEOTIDE SEQUENCE</scope>
    <source>
        <strain evidence="2">KCTC 12368</strain>
    </source>
</reference>